<organism evidence="1 2">
    <name type="scientific">Dorcoceras hygrometricum</name>
    <dbReference type="NCBI Taxonomy" id="472368"/>
    <lineage>
        <taxon>Eukaryota</taxon>
        <taxon>Viridiplantae</taxon>
        <taxon>Streptophyta</taxon>
        <taxon>Embryophyta</taxon>
        <taxon>Tracheophyta</taxon>
        <taxon>Spermatophyta</taxon>
        <taxon>Magnoliopsida</taxon>
        <taxon>eudicotyledons</taxon>
        <taxon>Gunneridae</taxon>
        <taxon>Pentapetalae</taxon>
        <taxon>asterids</taxon>
        <taxon>lamiids</taxon>
        <taxon>Lamiales</taxon>
        <taxon>Gesneriaceae</taxon>
        <taxon>Didymocarpoideae</taxon>
        <taxon>Trichosporeae</taxon>
        <taxon>Loxocarpinae</taxon>
        <taxon>Dorcoceras</taxon>
    </lineage>
</organism>
<dbReference type="InterPro" id="IPR050796">
    <property type="entry name" value="SCF_F-box_component"/>
</dbReference>
<dbReference type="AlphaFoldDB" id="A0A2Z7BLG6"/>
<name>A0A2Z7BLG6_9LAMI</name>
<keyword evidence="2" id="KW-1185">Reference proteome</keyword>
<reference evidence="1 2" key="1">
    <citation type="journal article" date="2015" name="Proc. Natl. Acad. Sci. U.S.A.">
        <title>The resurrection genome of Boea hygrometrica: A blueprint for survival of dehydration.</title>
        <authorList>
            <person name="Xiao L."/>
            <person name="Yang G."/>
            <person name="Zhang L."/>
            <person name="Yang X."/>
            <person name="Zhao S."/>
            <person name="Ji Z."/>
            <person name="Zhou Q."/>
            <person name="Hu M."/>
            <person name="Wang Y."/>
            <person name="Chen M."/>
            <person name="Xu Y."/>
            <person name="Jin H."/>
            <person name="Xiao X."/>
            <person name="Hu G."/>
            <person name="Bao F."/>
            <person name="Hu Y."/>
            <person name="Wan P."/>
            <person name="Li L."/>
            <person name="Deng X."/>
            <person name="Kuang T."/>
            <person name="Xiang C."/>
            <person name="Zhu J.K."/>
            <person name="Oliver M.J."/>
            <person name="He Y."/>
        </authorList>
    </citation>
    <scope>NUCLEOTIDE SEQUENCE [LARGE SCALE GENOMIC DNA]</scope>
    <source>
        <strain evidence="2">cv. XS01</strain>
    </source>
</reference>
<dbReference type="PANTHER" id="PTHR31672:SF13">
    <property type="entry name" value="F-BOX PROTEIN CPR30-LIKE"/>
    <property type="match status" value="1"/>
</dbReference>
<dbReference type="Proteomes" id="UP000250235">
    <property type="component" value="Unassembled WGS sequence"/>
</dbReference>
<dbReference type="EMBL" id="KV006349">
    <property type="protein sequence ID" value="KZV32791.1"/>
    <property type="molecule type" value="Genomic_DNA"/>
</dbReference>
<protein>
    <submittedName>
        <fullName evidence="1">F-box protein-like</fullName>
    </submittedName>
</protein>
<dbReference type="PANTHER" id="PTHR31672">
    <property type="entry name" value="BNACNNG10540D PROTEIN"/>
    <property type="match status" value="1"/>
</dbReference>
<accession>A0A2Z7BLG6</accession>
<evidence type="ECO:0000313" key="2">
    <source>
        <dbReference type="Proteomes" id="UP000250235"/>
    </source>
</evidence>
<dbReference type="OrthoDB" id="1433187at2759"/>
<sequence>MRSMGDSDFFLQENGFYNYGYGTLELHPIHVKGNHQSCSLPSKVVKYLGTYGKILGSFNGFLCCGKLGKNPLLLLNPTTRTYMQVPIPDESLIGSQLRFGLIIDSDHNENTDDYVLLSVVTPHEWNAGFRFNILSPSEMIWTDFATIDFGGRNMILESSIQVKGVVYLVSDGGLYFEKGSEFFWPYLVSHDMKTHTSKFLQIPKRARKGSCYSNLVISKWGSRSGSGDTDTICLVGLWRNKFSVWILCSSTDNPCLYWRSVFHMRIKAMGLREIDQAKVAGYSVVNGRTLIFATEEKVYGYDLWDGTNGKIEELCSHGFDGADVCFHPFSSTLRCPGPDAGNRLKFGTKSSREVRPSVKV</sequence>
<gene>
    <name evidence="1" type="ORF">F511_23703</name>
</gene>
<proteinExistence type="predicted"/>
<evidence type="ECO:0000313" key="1">
    <source>
        <dbReference type="EMBL" id="KZV32791.1"/>
    </source>
</evidence>